<reference evidence="1 2" key="1">
    <citation type="submission" date="2018-06" db="EMBL/GenBank/DDBJ databases">
        <authorList>
            <consortium name="Pathogen Informatics"/>
            <person name="Doyle S."/>
        </authorList>
    </citation>
    <scope>NUCLEOTIDE SEQUENCE [LARGE SCALE GENOMIC DNA]</scope>
    <source>
        <strain evidence="1 2">NCTC11661</strain>
    </source>
</reference>
<dbReference type="EMBL" id="UFTJ01000003">
    <property type="protein sequence ID" value="SUV52573.1"/>
    <property type="molecule type" value="Genomic_DNA"/>
</dbReference>
<protein>
    <recommendedName>
        <fullName evidence="3">YcfA-like protein</fullName>
    </recommendedName>
</protein>
<sequence length="85" mass="9739">MTKIDKLIARLLAKPKDLTFDELVAIFKSFGFEVGNKGKTSGSRVEFYSEELDISFYTHKPHPSSIVKSYVIKEVIVFLKEKELL</sequence>
<dbReference type="Pfam" id="PF07927">
    <property type="entry name" value="HicA_toxin"/>
    <property type="match status" value="1"/>
</dbReference>
<dbReference type="AlphaFoldDB" id="A0A380ZTA8"/>
<dbReference type="InterPro" id="IPR012933">
    <property type="entry name" value="HicA_mRNA_interferase"/>
</dbReference>
<organism evidence="1 2">
    <name type="scientific">Bergeyella zoohelcum</name>
    <dbReference type="NCBI Taxonomy" id="1015"/>
    <lineage>
        <taxon>Bacteria</taxon>
        <taxon>Pseudomonadati</taxon>
        <taxon>Bacteroidota</taxon>
        <taxon>Flavobacteriia</taxon>
        <taxon>Flavobacteriales</taxon>
        <taxon>Weeksellaceae</taxon>
        <taxon>Bergeyella</taxon>
    </lineage>
</organism>
<name>A0A380ZTA8_9FLAO</name>
<accession>A0A380ZTA8</accession>
<evidence type="ECO:0008006" key="3">
    <source>
        <dbReference type="Google" id="ProtNLM"/>
    </source>
</evidence>
<dbReference type="RefSeq" id="WP_002664912.1">
    <property type="nucleotide sequence ID" value="NZ_JBHWND010000093.1"/>
</dbReference>
<proteinExistence type="predicted"/>
<evidence type="ECO:0000313" key="1">
    <source>
        <dbReference type="EMBL" id="SUV52573.1"/>
    </source>
</evidence>
<dbReference type="Proteomes" id="UP000255515">
    <property type="component" value="Unassembled WGS sequence"/>
</dbReference>
<evidence type="ECO:0000313" key="2">
    <source>
        <dbReference type="Proteomes" id="UP000255515"/>
    </source>
</evidence>
<dbReference type="GO" id="GO:0003729">
    <property type="term" value="F:mRNA binding"/>
    <property type="evidence" value="ECO:0007669"/>
    <property type="project" value="InterPro"/>
</dbReference>
<gene>
    <name evidence="1" type="ORF">NCTC11661_01712</name>
</gene>